<evidence type="ECO:0000259" key="7">
    <source>
        <dbReference type="Pfam" id="PF17917"/>
    </source>
</evidence>
<name>A0ABY7EFJ4_MYAAR</name>
<keyword evidence="3" id="KW-0540">Nuclease</keyword>
<keyword evidence="1" id="KW-0808">Transferase</keyword>
<keyword evidence="6" id="KW-0695">RNA-directed DNA polymerase</keyword>
<keyword evidence="5" id="KW-0378">Hydrolase</keyword>
<dbReference type="Pfam" id="PF17917">
    <property type="entry name" value="RT_RNaseH"/>
    <property type="match status" value="1"/>
</dbReference>
<keyword evidence="9" id="KW-1185">Reference proteome</keyword>
<evidence type="ECO:0000256" key="2">
    <source>
        <dbReference type="ARBA" id="ARBA00022695"/>
    </source>
</evidence>
<dbReference type="EMBL" id="CP111017">
    <property type="protein sequence ID" value="WAR08778.1"/>
    <property type="molecule type" value="Genomic_DNA"/>
</dbReference>
<evidence type="ECO:0000256" key="1">
    <source>
        <dbReference type="ARBA" id="ARBA00022679"/>
    </source>
</evidence>
<keyword evidence="4" id="KW-0255">Endonuclease</keyword>
<organism evidence="8 9">
    <name type="scientific">Mya arenaria</name>
    <name type="common">Soft-shell clam</name>
    <dbReference type="NCBI Taxonomy" id="6604"/>
    <lineage>
        <taxon>Eukaryota</taxon>
        <taxon>Metazoa</taxon>
        <taxon>Spiralia</taxon>
        <taxon>Lophotrochozoa</taxon>
        <taxon>Mollusca</taxon>
        <taxon>Bivalvia</taxon>
        <taxon>Autobranchia</taxon>
        <taxon>Heteroconchia</taxon>
        <taxon>Euheterodonta</taxon>
        <taxon>Imparidentia</taxon>
        <taxon>Neoheterodontei</taxon>
        <taxon>Myida</taxon>
        <taxon>Myoidea</taxon>
        <taxon>Myidae</taxon>
        <taxon>Mya</taxon>
    </lineage>
</organism>
<dbReference type="InterPro" id="IPR043502">
    <property type="entry name" value="DNA/RNA_pol_sf"/>
</dbReference>
<gene>
    <name evidence="8" type="ORF">MAR_018736</name>
</gene>
<dbReference type="PANTHER" id="PTHR37984:SF5">
    <property type="entry name" value="PROTEIN NYNRIN-LIKE"/>
    <property type="match status" value="1"/>
</dbReference>
<evidence type="ECO:0000256" key="4">
    <source>
        <dbReference type="ARBA" id="ARBA00022759"/>
    </source>
</evidence>
<keyword evidence="2" id="KW-0548">Nucleotidyltransferase</keyword>
<sequence>MTKPAKSNKIRIKSKRAYSKYVLDDKHESVYSVINATDKPVRLQTGEVIGKVCPVEGITTCEVLLSVHSISQLIIEYQDIFLGPDGKLGRTDVITHRIETDASGHAIGAILSQEQENRVVAIAYASMFAVVNFLRHFRHYLTGRPLVVRTDHAILVWLKNFKDADGLLSRWLSIRETFDYKIKFRKEAGIVPQKSDMSNESQHLQTLCR</sequence>
<evidence type="ECO:0000313" key="9">
    <source>
        <dbReference type="Proteomes" id="UP001164746"/>
    </source>
</evidence>
<protein>
    <submittedName>
        <fullName evidence="8">POL3-like protein</fullName>
    </submittedName>
</protein>
<evidence type="ECO:0000256" key="3">
    <source>
        <dbReference type="ARBA" id="ARBA00022722"/>
    </source>
</evidence>
<evidence type="ECO:0000256" key="6">
    <source>
        <dbReference type="ARBA" id="ARBA00022918"/>
    </source>
</evidence>
<evidence type="ECO:0000256" key="5">
    <source>
        <dbReference type="ARBA" id="ARBA00022801"/>
    </source>
</evidence>
<dbReference type="InterPro" id="IPR041373">
    <property type="entry name" value="RT_RNaseH"/>
</dbReference>
<accession>A0ABY7EFJ4</accession>
<dbReference type="PANTHER" id="PTHR37984">
    <property type="entry name" value="PROTEIN CBG26694"/>
    <property type="match status" value="1"/>
</dbReference>
<dbReference type="Proteomes" id="UP001164746">
    <property type="component" value="Chromosome 6"/>
</dbReference>
<dbReference type="CDD" id="cd09274">
    <property type="entry name" value="RNase_HI_RT_Ty3"/>
    <property type="match status" value="1"/>
</dbReference>
<reference evidence="8" key="1">
    <citation type="submission" date="2022-11" db="EMBL/GenBank/DDBJ databases">
        <title>Centuries of genome instability and evolution in soft-shell clam transmissible cancer (bioRxiv).</title>
        <authorList>
            <person name="Hart S.F.M."/>
            <person name="Yonemitsu M.A."/>
            <person name="Giersch R.M."/>
            <person name="Beal B.F."/>
            <person name="Arriagada G."/>
            <person name="Davis B.W."/>
            <person name="Ostrander E.A."/>
            <person name="Goff S.P."/>
            <person name="Metzger M.J."/>
        </authorList>
    </citation>
    <scope>NUCLEOTIDE SEQUENCE</scope>
    <source>
        <strain evidence="8">MELC-2E11</strain>
        <tissue evidence="8">Siphon/mantle</tissue>
    </source>
</reference>
<evidence type="ECO:0000313" key="8">
    <source>
        <dbReference type="EMBL" id="WAR08778.1"/>
    </source>
</evidence>
<dbReference type="InterPro" id="IPR050951">
    <property type="entry name" value="Retrovirus_Pol_polyprotein"/>
</dbReference>
<dbReference type="SUPFAM" id="SSF56672">
    <property type="entry name" value="DNA/RNA polymerases"/>
    <property type="match status" value="1"/>
</dbReference>
<proteinExistence type="predicted"/>
<feature type="domain" description="Reverse transcriptase RNase H-like" evidence="7">
    <location>
        <begin position="126"/>
        <end position="173"/>
    </location>
</feature>